<dbReference type="InterPro" id="IPR001296">
    <property type="entry name" value="Glyco_trans_1"/>
</dbReference>
<feature type="domain" description="Glycosyltransferase subfamily 4-like N-terminal" evidence="2">
    <location>
        <begin position="27"/>
        <end position="184"/>
    </location>
</feature>
<reference evidence="3 4" key="1">
    <citation type="journal article" date="2007" name="Appl. Environ. Microbiol.">
        <title>Rhizobial factors required for stem nodule maturation and maintenance in Sesbania rostrata-Azorhizobium caulinodans ORS571 symbiosis.</title>
        <authorList>
            <person name="Suzuki S."/>
            <person name="Aono T."/>
            <person name="Lee KB."/>
            <person name="Suzuki T."/>
            <person name="Liu CT."/>
            <person name="Miwa H."/>
            <person name="Wakao S."/>
            <person name="Iki T."/>
            <person name="Oyaizu H."/>
        </authorList>
    </citation>
    <scope>NUCLEOTIDE SEQUENCE [LARGE SCALE GENOMIC DNA]</scope>
    <source>
        <strain evidence="4">ATCC 43989 / DSM 5975 / JCM 20966 / LMG 6465 / NBRC 14845 / NCIMB 13405 / ORS 571</strain>
    </source>
</reference>
<name>A8HZU2_AZOC5</name>
<reference evidence="3 4" key="4">
    <citation type="journal article" date="2009" name="Appl. Environ. Microbiol.">
        <title>Comparative genome-wide transcriptional profiling of Azorhizobium caulinodans ORS571 grown under free-living and symbiotic conditions.</title>
        <authorList>
            <person name="Tsukada S."/>
            <person name="Aono T."/>
            <person name="Akiba N."/>
            <person name="Lee KB."/>
            <person name="Liu CT."/>
            <person name="Toyazaki H."/>
            <person name="Oyaizu H."/>
        </authorList>
    </citation>
    <scope>NUCLEOTIDE SEQUENCE [LARGE SCALE GENOMIC DNA]</scope>
    <source>
        <strain evidence="4">ATCC 43989 / DSM 5975 / JCM 20966 / LMG 6465 / NBRC 14845 / NCIMB 13405 / ORS 571</strain>
    </source>
</reference>
<dbReference type="STRING" id="438753.AZC_4627"/>
<dbReference type="PANTHER" id="PTHR12526:SF635">
    <property type="entry name" value="GLYCOSYL TRANSFERASE GROUP 1"/>
    <property type="match status" value="1"/>
</dbReference>
<dbReference type="InterPro" id="IPR028098">
    <property type="entry name" value="Glyco_trans_4-like_N"/>
</dbReference>
<dbReference type="Gene3D" id="3.40.50.2000">
    <property type="entry name" value="Glycogen Phosphorylase B"/>
    <property type="match status" value="2"/>
</dbReference>
<dbReference type="AlphaFoldDB" id="A8HZU2"/>
<reference evidence="4" key="2">
    <citation type="submission" date="2007-04" db="EMBL/GenBank/DDBJ databases">
        <title>Complete genome sequence of the nitrogen-fixing bacterium Azorhizobium caulinodans ORS571.</title>
        <authorList>
            <person name="Lee K.B."/>
            <person name="Backer P.D."/>
            <person name="Aono T."/>
            <person name="Liu C.T."/>
            <person name="Suzuki S."/>
            <person name="Suzuki T."/>
            <person name="Kaneko T."/>
            <person name="Yamada M."/>
            <person name="Tabata S."/>
            <person name="Kupfer D.M."/>
            <person name="Najar F.Z."/>
            <person name="Wiley G.B."/>
            <person name="Roe B."/>
            <person name="Binnewies T."/>
            <person name="Ussery D."/>
            <person name="Vereecke D."/>
            <person name="Gevers D."/>
            <person name="Holsters M."/>
            <person name="Oyaizu H."/>
        </authorList>
    </citation>
    <scope>NUCLEOTIDE SEQUENCE [LARGE SCALE GENOMIC DNA]</scope>
    <source>
        <strain evidence="4">ATCC 43989 / DSM 5975 / JCM 20966 / LMG 6465 / NBRC 14845 / NCIMB 13405 / ORS 571</strain>
    </source>
</reference>
<dbReference type="GO" id="GO:0016757">
    <property type="term" value="F:glycosyltransferase activity"/>
    <property type="evidence" value="ECO:0007669"/>
    <property type="project" value="InterPro"/>
</dbReference>
<dbReference type="Pfam" id="PF13439">
    <property type="entry name" value="Glyco_transf_4"/>
    <property type="match status" value="1"/>
</dbReference>
<reference evidence="3 4" key="6">
    <citation type="journal article" date="2011" name="Appl. Environ. Microbiol.">
        <title>Involvement of the azorhizobial chromosome partition gene (parA) in the onset of bacteroid differentiation during Sesbania rostrata stem nodule development.</title>
        <authorList>
            <person name="Liu CT."/>
            <person name="Lee KB."/>
            <person name="Wang YS."/>
            <person name="Peng MH."/>
            <person name="Lee KT."/>
            <person name="Suzuki S."/>
            <person name="Suzuki T."/>
            <person name="Oyaizu H."/>
        </authorList>
    </citation>
    <scope>NUCLEOTIDE SEQUENCE [LARGE SCALE GENOMIC DNA]</scope>
    <source>
        <strain evidence="4">ATCC 43989 / DSM 5975 / JCM 20966 / LMG 6465 / NBRC 14845 / NCIMB 13405 / ORS 571</strain>
    </source>
</reference>
<reference evidence="3 4" key="3">
    <citation type="journal article" date="2008" name="BMC Genomics">
        <title>The genome of the versatile nitrogen fixer Azorhizobium caulinodans ORS571.</title>
        <authorList>
            <person name="Lee KB."/>
            <person name="Backer P.D."/>
            <person name="Aono T."/>
            <person name="Liu CT."/>
            <person name="Suzuki S."/>
            <person name="Suzuki T."/>
            <person name="Kaneko T."/>
            <person name="Yamada M."/>
            <person name="Tabata S."/>
            <person name="Kupfer D.M."/>
            <person name="Najar F.Z."/>
            <person name="Wiley G.B."/>
            <person name="Roe B."/>
            <person name="Binnewies T.T."/>
            <person name="Ussery D.W."/>
            <person name="D'Haeze W."/>
            <person name="Herder J.D."/>
            <person name="Gevers D."/>
            <person name="Vereecke D."/>
            <person name="Holsters M."/>
            <person name="Oyaizu H."/>
        </authorList>
    </citation>
    <scope>NUCLEOTIDE SEQUENCE [LARGE SCALE GENOMIC DNA]</scope>
    <source>
        <strain evidence="4">ATCC 43989 / DSM 5975 / JCM 20966 / LMG 6465 / NBRC 14845 / NCIMB 13405 / ORS 571</strain>
    </source>
</reference>
<gene>
    <name evidence="3" type="ordered locus">AZC_4627</name>
</gene>
<keyword evidence="3" id="KW-0808">Transferase</keyword>
<dbReference type="SUPFAM" id="SSF53756">
    <property type="entry name" value="UDP-Glycosyltransferase/glycogen phosphorylase"/>
    <property type="match status" value="1"/>
</dbReference>
<dbReference type="KEGG" id="azc:AZC_4627"/>
<evidence type="ECO:0000313" key="3">
    <source>
        <dbReference type="EMBL" id="BAF90625.1"/>
    </source>
</evidence>
<organism evidence="3 4">
    <name type="scientific">Azorhizobium caulinodans (strain ATCC 43989 / DSM 5975 / JCM 20966 / LMG 6465 / NBRC 14845 / NCIMB 13405 / ORS 571)</name>
    <dbReference type="NCBI Taxonomy" id="438753"/>
    <lineage>
        <taxon>Bacteria</taxon>
        <taxon>Pseudomonadati</taxon>
        <taxon>Pseudomonadota</taxon>
        <taxon>Alphaproteobacteria</taxon>
        <taxon>Hyphomicrobiales</taxon>
        <taxon>Xanthobacteraceae</taxon>
        <taxon>Azorhizobium</taxon>
    </lineage>
</organism>
<dbReference type="EMBL" id="AP009384">
    <property type="protein sequence ID" value="BAF90625.1"/>
    <property type="molecule type" value="Genomic_DNA"/>
</dbReference>
<reference evidence="3 4" key="5">
    <citation type="journal article" date="2010" name="Appl. Environ. Microbiol.">
        <title>phrR-like gene praR of Azorhizobium caulinodans ORS571 is essential for symbiosis with Sesbania rostrata and is involved in expression of reb genes.</title>
        <authorList>
            <person name="Akiba N."/>
            <person name="Aono T."/>
            <person name="Toyazaki H."/>
            <person name="Sato S."/>
            <person name="Oyaizu H."/>
        </authorList>
    </citation>
    <scope>NUCLEOTIDE SEQUENCE [LARGE SCALE GENOMIC DNA]</scope>
    <source>
        <strain evidence="4">ATCC 43989 / DSM 5975 / JCM 20966 / LMG 6465 / NBRC 14845 / NCIMB 13405 / ORS 571</strain>
    </source>
</reference>
<dbReference type="Proteomes" id="UP000000270">
    <property type="component" value="Chromosome"/>
</dbReference>
<evidence type="ECO:0000313" key="4">
    <source>
        <dbReference type="Proteomes" id="UP000000270"/>
    </source>
</evidence>
<dbReference type="HOGENOM" id="CLU_009583_0_3_5"/>
<evidence type="ECO:0000259" key="2">
    <source>
        <dbReference type="Pfam" id="PF13439"/>
    </source>
</evidence>
<protein>
    <submittedName>
        <fullName evidence="3">Putative glycosyltransferase</fullName>
    </submittedName>
</protein>
<dbReference type="PANTHER" id="PTHR12526">
    <property type="entry name" value="GLYCOSYLTRANSFERASE"/>
    <property type="match status" value="1"/>
</dbReference>
<evidence type="ECO:0000259" key="1">
    <source>
        <dbReference type="Pfam" id="PF00534"/>
    </source>
</evidence>
<sequence length="370" mass="39956">MQAWAWRAVRESSVPGGIVQIVQRLTPGGLEVLAIDLSRRLGGNNPIVSLELTAEAILAAWPDIPLPPDAMIGMGKAQGLTPGLIPKLARHLRALRPRAVLTHHVGPLLYGTLAARLAGVPVIAHVEHDVWHYDDPRHRWIAGMVARLVRPRVVAVSQAVADEMATVMRGCPVTVIRNAVDTDRFRPQDRAEARRRFDLPVEARIVGVSGRLEHVKGQDVFLRAFAQVPGAVAVLAGQGSHERMFRALATELGIADRVIFLGYRADMEALYPAFDVVALPSRAEGLPLSVLEAQACGIPVVASDVGSVREGLCPDVSLAVPPEDPSALAAALNLRLDHPPAGDPRAFVTGHFSWDRMVADYRRLLTPEAA</sequence>
<proteinExistence type="predicted"/>
<dbReference type="Pfam" id="PF00534">
    <property type="entry name" value="Glycos_transf_1"/>
    <property type="match status" value="1"/>
</dbReference>
<accession>A8HZU2</accession>
<dbReference type="CAZy" id="GT4">
    <property type="family name" value="Glycosyltransferase Family 4"/>
</dbReference>
<feature type="domain" description="Glycosyl transferase family 1" evidence="1">
    <location>
        <begin position="190"/>
        <end position="338"/>
    </location>
</feature>
<keyword evidence="4" id="KW-1185">Reference proteome</keyword>
<dbReference type="eggNOG" id="COG0438">
    <property type="taxonomic scope" value="Bacteria"/>
</dbReference>